<gene>
    <name evidence="1" type="ORF">V6N11_042626</name>
</gene>
<proteinExistence type="predicted"/>
<accession>A0ABR2QXF0</accession>
<name>A0ABR2QXF0_9ROSI</name>
<dbReference type="EMBL" id="JBBPBN010000030">
    <property type="protein sequence ID" value="KAK9005181.1"/>
    <property type="molecule type" value="Genomic_DNA"/>
</dbReference>
<evidence type="ECO:0000313" key="2">
    <source>
        <dbReference type="Proteomes" id="UP001396334"/>
    </source>
</evidence>
<comment type="caution">
    <text evidence="1">The sequence shown here is derived from an EMBL/GenBank/DDBJ whole genome shotgun (WGS) entry which is preliminary data.</text>
</comment>
<organism evidence="1 2">
    <name type="scientific">Hibiscus sabdariffa</name>
    <name type="common">roselle</name>
    <dbReference type="NCBI Taxonomy" id="183260"/>
    <lineage>
        <taxon>Eukaryota</taxon>
        <taxon>Viridiplantae</taxon>
        <taxon>Streptophyta</taxon>
        <taxon>Embryophyta</taxon>
        <taxon>Tracheophyta</taxon>
        <taxon>Spermatophyta</taxon>
        <taxon>Magnoliopsida</taxon>
        <taxon>eudicotyledons</taxon>
        <taxon>Gunneridae</taxon>
        <taxon>Pentapetalae</taxon>
        <taxon>rosids</taxon>
        <taxon>malvids</taxon>
        <taxon>Malvales</taxon>
        <taxon>Malvaceae</taxon>
        <taxon>Malvoideae</taxon>
        <taxon>Hibiscus</taxon>
    </lineage>
</organism>
<sequence>MLREFSAGDRSSRELDVCDVKNDSPLDGFVKVAGSESFSPASSSSSSPRTSKQELVGNVEGHICSWAGRGVFKGEALEPDGNLMKKCAKGGCSINKVGSLEADLKLGKECSYGAKYVNKSHANVASFSKLGAEGLDRFGADCESCHAVSHQMSSKDDAVLVQHHKDFEAAQCVGGDVSVPGIVCDNALEPLGSQVANSFQPITDVRDAIETVGFDGCVSTQALDKVRAVDFVYANSVVDRELVPCSNKEHSWEARVDLANGKYEAGVGDREYLEEQHSFFPGT</sequence>
<keyword evidence="2" id="KW-1185">Reference proteome</keyword>
<protein>
    <submittedName>
        <fullName evidence="1">Uncharacterized protein</fullName>
    </submittedName>
</protein>
<evidence type="ECO:0000313" key="1">
    <source>
        <dbReference type="EMBL" id="KAK9005181.1"/>
    </source>
</evidence>
<dbReference type="Proteomes" id="UP001396334">
    <property type="component" value="Unassembled WGS sequence"/>
</dbReference>
<reference evidence="1 2" key="1">
    <citation type="journal article" date="2024" name="G3 (Bethesda)">
        <title>Genome assembly of Hibiscus sabdariffa L. provides insights into metabolisms of medicinal natural products.</title>
        <authorList>
            <person name="Kim T."/>
        </authorList>
    </citation>
    <scope>NUCLEOTIDE SEQUENCE [LARGE SCALE GENOMIC DNA]</scope>
    <source>
        <strain evidence="1">TK-2024</strain>
        <tissue evidence="1">Old leaves</tissue>
    </source>
</reference>